<dbReference type="Pfam" id="PF14009">
    <property type="entry name" value="PADRE"/>
    <property type="match status" value="1"/>
</dbReference>
<dbReference type="InterPro" id="IPR036047">
    <property type="entry name" value="F-box-like_dom_sf"/>
</dbReference>
<dbReference type="EMBL" id="JAGKQM010000004">
    <property type="protein sequence ID" value="KAH0930044.1"/>
    <property type="molecule type" value="Genomic_DNA"/>
</dbReference>
<dbReference type="SMART" id="SM00612">
    <property type="entry name" value="Kelch"/>
    <property type="match status" value="2"/>
</dbReference>
<proteinExistence type="predicted"/>
<dbReference type="InterPro" id="IPR050354">
    <property type="entry name" value="F-box/kelch-repeat_ARATH"/>
</dbReference>
<evidence type="ECO:0000313" key="2">
    <source>
        <dbReference type="EMBL" id="KAH0930044.1"/>
    </source>
</evidence>
<protein>
    <recommendedName>
        <fullName evidence="1">F-box domain-containing protein</fullName>
    </recommendedName>
</protein>
<dbReference type="InterPro" id="IPR006652">
    <property type="entry name" value="Kelch_1"/>
</dbReference>
<name>A0ABQ8DL11_BRANA</name>
<comment type="caution">
    <text evidence="2">The sequence shown here is derived from an EMBL/GenBank/DDBJ whole genome shotgun (WGS) entry which is preliminary data.</text>
</comment>
<feature type="domain" description="F-box" evidence="1">
    <location>
        <begin position="660"/>
        <end position="706"/>
    </location>
</feature>
<dbReference type="InterPro" id="IPR025322">
    <property type="entry name" value="PADRE_dom"/>
</dbReference>
<dbReference type="SUPFAM" id="SSF81383">
    <property type="entry name" value="F-box domain"/>
    <property type="match status" value="3"/>
</dbReference>
<evidence type="ECO:0000313" key="3">
    <source>
        <dbReference type="Proteomes" id="UP000824890"/>
    </source>
</evidence>
<dbReference type="PANTHER" id="PTHR24414:SF121">
    <property type="entry name" value="F-BOX DOMAIN-CONTAINING PROTEIN"/>
    <property type="match status" value="1"/>
</dbReference>
<dbReference type="InterPro" id="IPR001810">
    <property type="entry name" value="F-box_dom"/>
</dbReference>
<keyword evidence="3" id="KW-1185">Reference proteome</keyword>
<dbReference type="Gene3D" id="2.120.10.80">
    <property type="entry name" value="Kelch-type beta propeller"/>
    <property type="match status" value="3"/>
</dbReference>
<gene>
    <name evidence="2" type="ORF">HID58_015771</name>
</gene>
<evidence type="ECO:0000259" key="1">
    <source>
        <dbReference type="PROSITE" id="PS50181"/>
    </source>
</evidence>
<dbReference type="InterPro" id="IPR057499">
    <property type="entry name" value="Kelch_FKB95"/>
</dbReference>
<organism evidence="2 3">
    <name type="scientific">Brassica napus</name>
    <name type="common">Rape</name>
    <dbReference type="NCBI Taxonomy" id="3708"/>
    <lineage>
        <taxon>Eukaryota</taxon>
        <taxon>Viridiplantae</taxon>
        <taxon>Streptophyta</taxon>
        <taxon>Embryophyta</taxon>
        <taxon>Tracheophyta</taxon>
        <taxon>Spermatophyta</taxon>
        <taxon>Magnoliopsida</taxon>
        <taxon>eudicotyledons</taxon>
        <taxon>Gunneridae</taxon>
        <taxon>Pentapetalae</taxon>
        <taxon>rosids</taxon>
        <taxon>malvids</taxon>
        <taxon>Brassicales</taxon>
        <taxon>Brassicaceae</taxon>
        <taxon>Brassiceae</taxon>
        <taxon>Brassica</taxon>
    </lineage>
</organism>
<dbReference type="InterPro" id="IPR015915">
    <property type="entry name" value="Kelch-typ_b-propeller"/>
</dbReference>
<sequence length="1144" mass="132494">MTNEPPSLITSLPDDIVLDILARVPRWDYPTLSLVSKHFQSLVVSPEIYSRRSLLRCTENFLYVLVLSKRGYCLYILHRKAFVHISSLSDIPYCESFVAVGSRIYMFGGVVGVSSNAFSIDCRSHTVEPLPHMPICLAHTVAGFMDEKIYVFGQCSMKSMVMVVFNTKTHMWEPGLIKPDISPEIWEFGSMVVMADKIYIRSNPSSFIYAPKESKWETDEMLNSKNWGNDSCVVDDVLYYYDSYEDQRMIQSRSAGGVVKGLDEELFDEIRRGPYWPYTACFGRNLLLYFYKRYQEPRSRTPSKIWWAEISLERRQGGEIWGKVEWCDRVLYEQSEFAMPVSVMMTSNTRREDEQPPEPTSLITSFPKDAIFDILTRLPRYEYSTLSLVSKQFRSLASPNPSSMLSSMTHNHVIPVGIFSTGKPTAISAWPLFTRYPLWMIMEALLHTVEQLPSMPVPMSNTIADIIDGRIYVIGDHYEESKKVMVVFNTESQLWELVTTKLNIEFGHTCLTRYAVMDGKLYMRDNVQSNVYEPKKNASVVDNILYYYDFDYCWNKLRSYDPKQRYWGVVEGLEESLPKTRHSYWTGTASCGGKLALVFPNEGWRTSYLRCAEISLEKREGGEIWGKFEWRDQVLVDENLYMKNFLAVMMTSNVRRKNKQSLIMSLPEDVIFDILARVPRCEYPTLSLVSKQLRSLVTSPEIYVRRSLLRVTEPCFYALFYDSRSRNCRWHIIHRKANGNRCLVLIQSLPPMNNVACFVAVDSRIYVFGGYDDHTKYYALSIDCRFHTVEHLPKMPVPMSNTIADIIDGRIYVIGDHYYDKSKKVMLVFNTETQLWELGTIKPNIEFGYSPPSSCVAMADKMYINDYHKSYVYEPKKSKWEKEEMLSSNKWRNACVVDNILYYYDYFRGHKLRTYDSKQRYWGTVKGLDLEELVPKRNPHWIDTVRSYSGKLALIFTYEGRTPYYLWSAEISLERRQGGEILGKVEWCDEVPVADNLLQVMRFLAVMFESLTRKATQSSIRDLPKHKIYRSDSLYIGQRTPVLSKTDTLKLGLNYFLLLSDFFMNSLSFLTIAALKSSQNGVVLVRKSAGTQQQQPFLIHKGGTGDKLRIRVSEEFMSELMMEGRKNREQAGFGVSSLSLSLSR</sequence>
<dbReference type="Pfam" id="PF25210">
    <property type="entry name" value="Kelch_FKB95"/>
    <property type="match status" value="3"/>
</dbReference>
<reference evidence="2 3" key="1">
    <citation type="submission" date="2021-05" db="EMBL/GenBank/DDBJ databases">
        <title>Genome Assembly of Synthetic Allotetraploid Brassica napus Reveals Homoeologous Exchanges between Subgenomes.</title>
        <authorList>
            <person name="Davis J.T."/>
        </authorList>
    </citation>
    <scope>NUCLEOTIDE SEQUENCE [LARGE SCALE GENOMIC DNA]</scope>
    <source>
        <strain evidence="3">cv. Da-Ae</strain>
        <tissue evidence="2">Seedling</tissue>
    </source>
</reference>
<accession>A0ABQ8DL11</accession>
<dbReference type="SUPFAM" id="SSF117281">
    <property type="entry name" value="Kelch motif"/>
    <property type="match status" value="3"/>
</dbReference>
<dbReference type="PROSITE" id="PS50181">
    <property type="entry name" value="FBOX"/>
    <property type="match status" value="3"/>
</dbReference>
<dbReference type="Pfam" id="PF00646">
    <property type="entry name" value="F-box"/>
    <property type="match status" value="3"/>
</dbReference>
<dbReference type="CDD" id="cd22152">
    <property type="entry name" value="F-box_AtAFR-like"/>
    <property type="match status" value="2"/>
</dbReference>
<feature type="domain" description="F-box" evidence="1">
    <location>
        <begin position="360"/>
        <end position="408"/>
    </location>
</feature>
<dbReference type="Proteomes" id="UP000824890">
    <property type="component" value="Unassembled WGS sequence"/>
</dbReference>
<dbReference type="PANTHER" id="PTHR24414">
    <property type="entry name" value="F-BOX/KELCH-REPEAT PROTEIN SKIP4"/>
    <property type="match status" value="1"/>
</dbReference>
<dbReference type="SMART" id="SM00256">
    <property type="entry name" value="FBOX"/>
    <property type="match status" value="3"/>
</dbReference>
<feature type="domain" description="F-box" evidence="1">
    <location>
        <begin position="6"/>
        <end position="52"/>
    </location>
</feature>